<dbReference type="Proteomes" id="UP000627292">
    <property type="component" value="Unassembled WGS sequence"/>
</dbReference>
<name>A0A917J1S5_9BACT</name>
<evidence type="ECO:0000259" key="1">
    <source>
        <dbReference type="Pfam" id="PF21849"/>
    </source>
</evidence>
<dbReference type="RefSeq" id="WP_188953284.1">
    <property type="nucleotide sequence ID" value="NZ_BMIB01000003.1"/>
</dbReference>
<protein>
    <recommendedName>
        <fullName evidence="1">DUF6908 domain-containing protein</fullName>
    </recommendedName>
</protein>
<proteinExistence type="predicted"/>
<dbReference type="AlphaFoldDB" id="A0A917J1S5"/>
<accession>A0A917J1S5</accession>
<keyword evidence="3" id="KW-1185">Reference proteome</keyword>
<organism evidence="2 3">
    <name type="scientific">Filimonas zeae</name>
    <dbReference type="NCBI Taxonomy" id="1737353"/>
    <lineage>
        <taxon>Bacteria</taxon>
        <taxon>Pseudomonadati</taxon>
        <taxon>Bacteroidota</taxon>
        <taxon>Chitinophagia</taxon>
        <taxon>Chitinophagales</taxon>
        <taxon>Chitinophagaceae</taxon>
        <taxon>Filimonas</taxon>
    </lineage>
</organism>
<dbReference type="Pfam" id="PF21849">
    <property type="entry name" value="DUF6908"/>
    <property type="match status" value="1"/>
</dbReference>
<reference evidence="2" key="2">
    <citation type="submission" date="2020-09" db="EMBL/GenBank/DDBJ databases">
        <authorList>
            <person name="Sun Q."/>
            <person name="Zhou Y."/>
        </authorList>
    </citation>
    <scope>NUCLEOTIDE SEQUENCE</scope>
    <source>
        <strain evidence="2">CGMCC 1.15290</strain>
    </source>
</reference>
<comment type="caution">
    <text evidence="2">The sequence shown here is derived from an EMBL/GenBank/DDBJ whole genome shotgun (WGS) entry which is preliminary data.</text>
</comment>
<dbReference type="InterPro" id="IPR054203">
    <property type="entry name" value="DUF6908"/>
</dbReference>
<sequence>MKMLNLKATDIFCQLLDSMAGKETITFTTAEFMPLVLECFGVNINAPAGDARLYSLAHYYEEKGRKLFDPCMHFIVVDLRHILNRPQMVAIFPYQIRQDNTGFYQESITIKSGRLAAIDKVMQRDHTLFAAQWLVNIQRQGFLE</sequence>
<gene>
    <name evidence="2" type="ORF">GCM10011379_28200</name>
</gene>
<evidence type="ECO:0000313" key="3">
    <source>
        <dbReference type="Proteomes" id="UP000627292"/>
    </source>
</evidence>
<evidence type="ECO:0000313" key="2">
    <source>
        <dbReference type="EMBL" id="GGH70185.1"/>
    </source>
</evidence>
<reference evidence="2" key="1">
    <citation type="journal article" date="2014" name="Int. J. Syst. Evol. Microbiol.">
        <title>Complete genome sequence of Corynebacterium casei LMG S-19264T (=DSM 44701T), isolated from a smear-ripened cheese.</title>
        <authorList>
            <consortium name="US DOE Joint Genome Institute (JGI-PGF)"/>
            <person name="Walter F."/>
            <person name="Albersmeier A."/>
            <person name="Kalinowski J."/>
            <person name="Ruckert C."/>
        </authorList>
    </citation>
    <scope>NUCLEOTIDE SEQUENCE</scope>
    <source>
        <strain evidence="2">CGMCC 1.15290</strain>
    </source>
</reference>
<dbReference type="EMBL" id="BMIB01000003">
    <property type="protein sequence ID" value="GGH70185.1"/>
    <property type="molecule type" value="Genomic_DNA"/>
</dbReference>
<feature type="domain" description="DUF6908" evidence="1">
    <location>
        <begin position="12"/>
        <end position="143"/>
    </location>
</feature>